<accession>A0A151QW87</accession>
<proteinExistence type="predicted"/>
<evidence type="ECO:0000313" key="2">
    <source>
        <dbReference type="EMBL" id="KYP34628.1"/>
    </source>
</evidence>
<dbReference type="Gramene" id="C.cajan_45115.t">
    <property type="protein sequence ID" value="C.cajan_45115.t.cds1"/>
    <property type="gene ID" value="C.cajan_45115"/>
</dbReference>
<dbReference type="EMBL" id="KQ484550">
    <property type="protein sequence ID" value="KYP34628.1"/>
    <property type="molecule type" value="Genomic_DNA"/>
</dbReference>
<feature type="signal peptide" evidence="1">
    <location>
        <begin position="1"/>
        <end position="19"/>
    </location>
</feature>
<gene>
    <name evidence="2" type="ORF">KK1_044398</name>
</gene>
<dbReference type="AlphaFoldDB" id="A0A151QW87"/>
<keyword evidence="1" id="KW-0732">Signal</keyword>
<reference evidence="2" key="1">
    <citation type="journal article" date="2012" name="Nat. Biotechnol.">
        <title>Draft genome sequence of pigeonpea (Cajanus cajan), an orphan legume crop of resource-poor farmers.</title>
        <authorList>
            <person name="Varshney R.K."/>
            <person name="Chen W."/>
            <person name="Li Y."/>
            <person name="Bharti A.K."/>
            <person name="Saxena R.K."/>
            <person name="Schlueter J.A."/>
            <person name="Donoghue M.T."/>
            <person name="Azam S."/>
            <person name="Fan G."/>
            <person name="Whaley A.M."/>
            <person name="Farmer A.D."/>
            <person name="Sheridan J."/>
            <person name="Iwata A."/>
            <person name="Tuteja R."/>
            <person name="Penmetsa R.V."/>
            <person name="Wu W."/>
            <person name="Upadhyaya H.D."/>
            <person name="Yang S.P."/>
            <person name="Shah T."/>
            <person name="Saxena K.B."/>
            <person name="Michael T."/>
            <person name="McCombie W.R."/>
            <person name="Yang B."/>
            <person name="Zhang G."/>
            <person name="Yang H."/>
            <person name="Wang J."/>
            <person name="Spillane C."/>
            <person name="Cook D.R."/>
            <person name="May G.D."/>
            <person name="Xu X."/>
            <person name="Jackson S.A."/>
        </authorList>
    </citation>
    <scope>NUCLEOTIDE SEQUENCE [LARGE SCALE GENOMIC DNA]</scope>
</reference>
<organism evidence="2 3">
    <name type="scientific">Cajanus cajan</name>
    <name type="common">Pigeon pea</name>
    <name type="synonym">Cajanus indicus</name>
    <dbReference type="NCBI Taxonomy" id="3821"/>
    <lineage>
        <taxon>Eukaryota</taxon>
        <taxon>Viridiplantae</taxon>
        <taxon>Streptophyta</taxon>
        <taxon>Embryophyta</taxon>
        <taxon>Tracheophyta</taxon>
        <taxon>Spermatophyta</taxon>
        <taxon>Magnoliopsida</taxon>
        <taxon>eudicotyledons</taxon>
        <taxon>Gunneridae</taxon>
        <taxon>Pentapetalae</taxon>
        <taxon>rosids</taxon>
        <taxon>fabids</taxon>
        <taxon>Fabales</taxon>
        <taxon>Fabaceae</taxon>
        <taxon>Papilionoideae</taxon>
        <taxon>50 kb inversion clade</taxon>
        <taxon>NPAAA clade</taxon>
        <taxon>indigoferoid/millettioid clade</taxon>
        <taxon>Phaseoleae</taxon>
        <taxon>Cajanus</taxon>
    </lineage>
</organism>
<keyword evidence="3" id="KW-1185">Reference proteome</keyword>
<sequence length="80" mass="9308">MRKAITTSILSTRWRLIWTFVPTLDFEDNWSCFFNISFTFVLESILAQRKGKCIKRLCLSKYNKHSNLDLISTMVSTAVA</sequence>
<evidence type="ECO:0000313" key="3">
    <source>
        <dbReference type="Proteomes" id="UP000075243"/>
    </source>
</evidence>
<evidence type="ECO:0000256" key="1">
    <source>
        <dbReference type="SAM" id="SignalP"/>
    </source>
</evidence>
<protein>
    <submittedName>
        <fullName evidence="2">Uncharacterized protein</fullName>
    </submittedName>
</protein>
<feature type="chain" id="PRO_5007587555" evidence="1">
    <location>
        <begin position="20"/>
        <end position="80"/>
    </location>
</feature>
<name>A0A151QW87_CAJCA</name>
<dbReference type="Proteomes" id="UP000075243">
    <property type="component" value="Unassembled WGS sequence"/>
</dbReference>